<dbReference type="Gene3D" id="1.25.40.20">
    <property type="entry name" value="Ankyrin repeat-containing domain"/>
    <property type="match status" value="1"/>
</dbReference>
<evidence type="ECO:0000256" key="2">
    <source>
        <dbReference type="ARBA" id="ARBA00022723"/>
    </source>
</evidence>
<organism evidence="13 14">
    <name type="scientific">Handroanthus impetiginosus</name>
    <dbReference type="NCBI Taxonomy" id="429701"/>
    <lineage>
        <taxon>Eukaryota</taxon>
        <taxon>Viridiplantae</taxon>
        <taxon>Streptophyta</taxon>
        <taxon>Embryophyta</taxon>
        <taxon>Tracheophyta</taxon>
        <taxon>Spermatophyta</taxon>
        <taxon>Magnoliopsida</taxon>
        <taxon>eudicotyledons</taxon>
        <taxon>Gunneridae</taxon>
        <taxon>Pentapetalae</taxon>
        <taxon>asterids</taxon>
        <taxon>lamiids</taxon>
        <taxon>Lamiales</taxon>
        <taxon>Bignoniaceae</taxon>
        <taxon>Crescentiina</taxon>
        <taxon>Tabebuia alliance</taxon>
        <taxon>Handroanthus</taxon>
    </lineage>
</organism>
<feature type="region of interest" description="Disordered" evidence="11">
    <location>
        <begin position="330"/>
        <end position="355"/>
    </location>
</feature>
<comment type="subcellular location">
    <subcellularLocation>
        <location evidence="1">Nucleus</location>
    </subcellularLocation>
</comment>
<keyword evidence="7" id="KW-0804">Transcription</keyword>
<evidence type="ECO:0000256" key="8">
    <source>
        <dbReference type="ARBA" id="ARBA00023242"/>
    </source>
</evidence>
<dbReference type="GO" id="GO:0003677">
    <property type="term" value="F:DNA binding"/>
    <property type="evidence" value="ECO:0007669"/>
    <property type="project" value="UniProtKB-KW"/>
</dbReference>
<reference evidence="14" key="1">
    <citation type="journal article" date="2018" name="Gigascience">
        <title>Genome assembly of the Pink Ipe (Handroanthus impetiginosus, Bignoniaceae), a highly valued, ecologically keystone Neotropical timber forest tree.</title>
        <authorList>
            <person name="Silva-Junior O.B."/>
            <person name="Grattapaglia D."/>
            <person name="Novaes E."/>
            <person name="Collevatti R.G."/>
        </authorList>
    </citation>
    <scope>NUCLEOTIDE SEQUENCE [LARGE SCALE GENOMIC DNA]</scope>
    <source>
        <strain evidence="14">cv. UFG-1</strain>
    </source>
</reference>
<dbReference type="InterPro" id="IPR036893">
    <property type="entry name" value="SBP_sf"/>
</dbReference>
<keyword evidence="14" id="KW-1185">Reference proteome</keyword>
<evidence type="ECO:0000313" key="14">
    <source>
        <dbReference type="Proteomes" id="UP000231279"/>
    </source>
</evidence>
<keyword evidence="8" id="KW-0539">Nucleus</keyword>
<feature type="region of interest" description="Disordered" evidence="11">
    <location>
        <begin position="409"/>
        <end position="450"/>
    </location>
</feature>
<keyword evidence="2" id="KW-0479">Metal-binding</keyword>
<dbReference type="STRING" id="429701.A0A2G9GTF7"/>
<dbReference type="Proteomes" id="UP000231279">
    <property type="component" value="Unassembled WGS sequence"/>
</dbReference>
<dbReference type="SUPFAM" id="SSF103612">
    <property type="entry name" value="SBT domain"/>
    <property type="match status" value="1"/>
</dbReference>
<dbReference type="OrthoDB" id="514967at2759"/>
<dbReference type="Gene3D" id="4.10.1100.10">
    <property type="entry name" value="Transcription factor, SBP-box domain"/>
    <property type="match status" value="1"/>
</dbReference>
<accession>A0A2G9GTF7</accession>
<dbReference type="PROSITE" id="PS51141">
    <property type="entry name" value="ZF_SBP"/>
    <property type="match status" value="1"/>
</dbReference>
<evidence type="ECO:0000256" key="9">
    <source>
        <dbReference type="ARBA" id="ARBA00056472"/>
    </source>
</evidence>
<evidence type="ECO:0000256" key="11">
    <source>
        <dbReference type="SAM" id="MobiDB-lite"/>
    </source>
</evidence>
<evidence type="ECO:0000256" key="4">
    <source>
        <dbReference type="ARBA" id="ARBA00022833"/>
    </source>
</evidence>
<comment type="caution">
    <text evidence="13">The sequence shown here is derived from an EMBL/GenBank/DDBJ whole genome shotgun (WGS) entry which is preliminary data.</text>
</comment>
<evidence type="ECO:0000256" key="7">
    <source>
        <dbReference type="ARBA" id="ARBA00023163"/>
    </source>
</evidence>
<feature type="region of interest" description="Disordered" evidence="11">
    <location>
        <begin position="375"/>
        <end position="395"/>
    </location>
</feature>
<dbReference type="GO" id="GO:0005634">
    <property type="term" value="C:nucleus"/>
    <property type="evidence" value="ECO:0007669"/>
    <property type="project" value="UniProtKB-SubCell"/>
</dbReference>
<feature type="region of interest" description="Disordered" evidence="11">
    <location>
        <begin position="209"/>
        <end position="238"/>
    </location>
</feature>
<evidence type="ECO:0000256" key="5">
    <source>
        <dbReference type="ARBA" id="ARBA00023015"/>
    </source>
</evidence>
<evidence type="ECO:0000313" key="13">
    <source>
        <dbReference type="EMBL" id="PIN08569.1"/>
    </source>
</evidence>
<feature type="region of interest" description="Disordered" evidence="11">
    <location>
        <begin position="77"/>
        <end position="145"/>
    </location>
</feature>
<dbReference type="Pfam" id="PF03110">
    <property type="entry name" value="SBP"/>
    <property type="match status" value="1"/>
</dbReference>
<evidence type="ECO:0000256" key="10">
    <source>
        <dbReference type="PROSITE-ProRule" id="PRU00470"/>
    </source>
</evidence>
<dbReference type="InterPro" id="IPR044817">
    <property type="entry name" value="SBP-like"/>
</dbReference>
<feature type="compositionally biased region" description="Low complexity" evidence="11">
    <location>
        <begin position="423"/>
        <end position="449"/>
    </location>
</feature>
<dbReference type="PANTHER" id="PTHR31251">
    <property type="entry name" value="SQUAMOSA PROMOTER-BINDING-LIKE PROTEIN 4"/>
    <property type="match status" value="1"/>
</dbReference>
<feature type="compositionally biased region" description="Basic residues" evidence="11">
    <location>
        <begin position="209"/>
        <end position="219"/>
    </location>
</feature>
<evidence type="ECO:0000256" key="6">
    <source>
        <dbReference type="ARBA" id="ARBA00023125"/>
    </source>
</evidence>
<dbReference type="Pfam" id="PF26102">
    <property type="entry name" value="Ig_SPL7"/>
    <property type="match status" value="1"/>
</dbReference>
<gene>
    <name evidence="13" type="ORF">CDL12_18858</name>
</gene>
<dbReference type="InterPro" id="IPR036770">
    <property type="entry name" value="Ankyrin_rpt-contain_sf"/>
</dbReference>
<sequence>MEDVGAQVVAPIVIHQTLARRFCDSYPMAKKRGLPFHSSSFVHPNTSNNWNSRSWDWDSARFVAKPLQCDGVQVRSGAPRMELQSGAPNLRKPDRSGEDENLLLKLGGGDGNGNNGTNLVEPQPVSRPNKRVRSGSPGGSTNYPVCQVDNCKEDLSAAKDYHRRHKVCEVHSKAGKALVGKQMQRFCQQCSRFHPLSEFDEGKRSCRRRLAGHNRRRRKTQPEDSTPRMLAPGSHDNNVSDSDIVNLLAVLTRAQGNTKDRSGNLSTIPDKDQLLQILSKINSLPLPANLVAKLNGSIPNLVPSENQNQKNGTASSPSTMDLLAVLSATPGAPSSDAVEFQSQPSTEESESEKSKSLCVDQVSCLKLHRGPMMGFPTAGGERSGASYQSPMEEVDCRLQETSPSLHLQLFSSSPEDNSSRKLPPGGNYLSSNSSNPPEERSPVSSPPLVQDLFPMQTSRQTMKADRLSNGEREIACVKATTSNGCSTSLQLFGRSIQATEKGSIQSSSYQAGYASSTMSDHSPSSLNSDAQDRTGRIVFKLFDKDPSHLPGSLRTQIYNWLSNSPSEMEGYIRPGCIVLSLYLSMPSFVWDQLEENLLNYVKSLIRDIDVNFWSNGRFLVYTDRQMASHKEGKIRLCKSCRSWNTPELISVSPLAIVGGQETSLVLRGRGLTAPGTKIHCTHAVGYNIREVPLSSFQETAHDEISLGSFKVNEASGILGRCLVEVENNFRGTSFPVIIADDNICQELRVLEHEINGSAEICNGVPADHIQNTGRLRSREEVLHFLDELGWLFQRKHKSFLFGIPDYRLSRFKFLLTFAIEHDFCALVKTLLDILLELNLGRKGLVTESLEMLSEIHLLNRAVKRRCRRMVNLLIHYSIIDSTDIFDNFIFVPNMAGPGGITPLHLAASTSSSDDIVDALTSDPQEIGLHGWNSVLDANGLSPYAYALMRNHHSYNALVARKLADRTNGQVSVSIENEIEQFQAGMDKDKKTTSHSNQGQKSCSRCAVVAARGFSKRFPGSKGLLQRPYIHSMLVIAAVCVCVCVLLRGHPHVGCVSPFAWENLGYGAA</sequence>
<proteinExistence type="predicted"/>
<dbReference type="GO" id="GO:0008270">
    <property type="term" value="F:zinc ion binding"/>
    <property type="evidence" value="ECO:0007669"/>
    <property type="project" value="UniProtKB-KW"/>
</dbReference>
<dbReference type="InterPro" id="IPR004333">
    <property type="entry name" value="SBP_dom"/>
</dbReference>
<keyword evidence="3 10" id="KW-0863">Zinc-finger</keyword>
<dbReference type="FunFam" id="4.10.1100.10:FF:000001">
    <property type="entry name" value="Squamosa promoter-binding-like protein 14"/>
    <property type="match status" value="1"/>
</dbReference>
<keyword evidence="5" id="KW-0805">Transcription regulation</keyword>
<feature type="domain" description="SBP-type" evidence="12">
    <location>
        <begin position="143"/>
        <end position="220"/>
    </location>
</feature>
<dbReference type="PANTHER" id="PTHR31251:SF223">
    <property type="entry name" value="SBP-TYPE DOMAIN-CONTAINING PROTEIN"/>
    <property type="match status" value="1"/>
</dbReference>
<dbReference type="SUPFAM" id="SSF48403">
    <property type="entry name" value="Ankyrin repeat"/>
    <property type="match status" value="1"/>
</dbReference>
<dbReference type="EMBL" id="NKXS01003766">
    <property type="protein sequence ID" value="PIN08569.1"/>
    <property type="molecule type" value="Genomic_DNA"/>
</dbReference>
<protein>
    <recommendedName>
        <fullName evidence="12">SBP-type domain-containing protein</fullName>
    </recommendedName>
</protein>
<evidence type="ECO:0000256" key="1">
    <source>
        <dbReference type="ARBA" id="ARBA00004123"/>
    </source>
</evidence>
<comment type="function">
    <text evidence="9">Probable transcriptional factor. Binds to the promoter of the SQUAMOSA gene.</text>
</comment>
<name>A0A2G9GTF7_9LAMI</name>
<keyword evidence="6" id="KW-0238">DNA-binding</keyword>
<dbReference type="AlphaFoldDB" id="A0A2G9GTF7"/>
<evidence type="ECO:0000259" key="12">
    <source>
        <dbReference type="PROSITE" id="PS51141"/>
    </source>
</evidence>
<keyword evidence="4" id="KW-0862">Zinc</keyword>
<evidence type="ECO:0000256" key="3">
    <source>
        <dbReference type="ARBA" id="ARBA00022771"/>
    </source>
</evidence>